<dbReference type="SUPFAM" id="SSF51735">
    <property type="entry name" value="NAD(P)-binding Rossmann-fold domains"/>
    <property type="match status" value="1"/>
</dbReference>
<dbReference type="PANTHER" id="PTHR42748:SF30">
    <property type="entry name" value="NMRA-LIKE DOMAIN-CONTAINING PROTEIN"/>
    <property type="match status" value="1"/>
</dbReference>
<organism evidence="6 7">
    <name type="scientific">Adineta steineri</name>
    <dbReference type="NCBI Taxonomy" id="433720"/>
    <lineage>
        <taxon>Eukaryota</taxon>
        <taxon>Metazoa</taxon>
        <taxon>Spiralia</taxon>
        <taxon>Gnathifera</taxon>
        <taxon>Rotifera</taxon>
        <taxon>Eurotatoria</taxon>
        <taxon>Bdelloidea</taxon>
        <taxon>Adinetida</taxon>
        <taxon>Adinetidae</taxon>
        <taxon>Adineta</taxon>
    </lineage>
</organism>
<comment type="similarity">
    <text evidence="1">Belongs to the NmrA-type oxidoreductase family.</text>
</comment>
<reference evidence="6" key="1">
    <citation type="submission" date="2021-02" db="EMBL/GenBank/DDBJ databases">
        <authorList>
            <person name="Nowell W R."/>
        </authorList>
    </citation>
    <scope>NUCLEOTIDE SEQUENCE</scope>
</reference>
<dbReference type="Proteomes" id="UP000663868">
    <property type="component" value="Unassembled WGS sequence"/>
</dbReference>
<keyword evidence="3" id="KW-0560">Oxidoreductase</keyword>
<dbReference type="CDD" id="cd05251">
    <property type="entry name" value="NmrA_like_SDR_a"/>
    <property type="match status" value="1"/>
</dbReference>
<dbReference type="Pfam" id="PF05368">
    <property type="entry name" value="NmrA"/>
    <property type="match status" value="1"/>
</dbReference>
<keyword evidence="2" id="KW-0521">NADP</keyword>
<sequence>LIVMPRIIAVVGAIGRQSMSVIEALLEYPDKWHIRGITDDLTSFYNQELVRRGVNMVKCNINNHEECCQAFTGAYGVFAITSYWNATDHDEYKQAVTLVEAARAVNVQHFIISILPNAGVLENKQSSLHQHFMNKTQIENYIRQLPTDNTFTHTTFVHVGFYYQNFATFFVPNVANLQFRYPILPHARIPFYDVRDTGKIVRECFQYPDRWGNAQIVPIVAEQLTMKRICTTIQQVTGKHVNFVPLSYEDALLKLHQETINNLRWYNDIGSNDEYQVEKTKEIWSKMRTFADWLRETRWLME</sequence>
<evidence type="ECO:0000259" key="5">
    <source>
        <dbReference type="Pfam" id="PF05368"/>
    </source>
</evidence>
<name>A0A819NM84_9BILA</name>
<gene>
    <name evidence="6" type="ORF">KXQ929_LOCUS28255</name>
</gene>
<dbReference type="InterPro" id="IPR036291">
    <property type="entry name" value="NAD(P)-bd_dom_sf"/>
</dbReference>
<dbReference type="AlphaFoldDB" id="A0A819NM84"/>
<evidence type="ECO:0000313" key="7">
    <source>
        <dbReference type="Proteomes" id="UP000663868"/>
    </source>
</evidence>
<dbReference type="InterPro" id="IPR051164">
    <property type="entry name" value="NmrA-like_oxidored"/>
</dbReference>
<feature type="non-terminal residue" evidence="6">
    <location>
        <position position="1"/>
    </location>
</feature>
<evidence type="ECO:0000256" key="1">
    <source>
        <dbReference type="ARBA" id="ARBA00006328"/>
    </source>
</evidence>
<dbReference type="Gene3D" id="3.40.50.720">
    <property type="entry name" value="NAD(P)-binding Rossmann-like Domain"/>
    <property type="match status" value="1"/>
</dbReference>
<dbReference type="GO" id="GO:0016491">
    <property type="term" value="F:oxidoreductase activity"/>
    <property type="evidence" value="ECO:0007669"/>
    <property type="project" value="UniProtKB-KW"/>
</dbReference>
<evidence type="ECO:0000256" key="3">
    <source>
        <dbReference type="ARBA" id="ARBA00023002"/>
    </source>
</evidence>
<dbReference type="InterPro" id="IPR008030">
    <property type="entry name" value="NmrA-like"/>
</dbReference>
<accession>A0A819NM84</accession>
<dbReference type="EMBL" id="CAJOBB010002771">
    <property type="protein sequence ID" value="CAF3997125.1"/>
    <property type="molecule type" value="Genomic_DNA"/>
</dbReference>
<protein>
    <recommendedName>
        <fullName evidence="4">NmrA-like family domain-containing protein 1</fullName>
    </recommendedName>
</protein>
<proteinExistence type="inferred from homology"/>
<evidence type="ECO:0000313" key="6">
    <source>
        <dbReference type="EMBL" id="CAF3997125.1"/>
    </source>
</evidence>
<evidence type="ECO:0000256" key="4">
    <source>
        <dbReference type="ARBA" id="ARBA00040296"/>
    </source>
</evidence>
<dbReference type="GO" id="GO:0005634">
    <property type="term" value="C:nucleus"/>
    <property type="evidence" value="ECO:0007669"/>
    <property type="project" value="TreeGrafter"/>
</dbReference>
<evidence type="ECO:0000256" key="2">
    <source>
        <dbReference type="ARBA" id="ARBA00022857"/>
    </source>
</evidence>
<dbReference type="PANTHER" id="PTHR42748">
    <property type="entry name" value="NITROGEN METABOLITE REPRESSION PROTEIN NMRA FAMILY MEMBER"/>
    <property type="match status" value="1"/>
</dbReference>
<comment type="caution">
    <text evidence="6">The sequence shown here is derived from an EMBL/GenBank/DDBJ whole genome shotgun (WGS) entry which is preliminary data.</text>
</comment>
<feature type="domain" description="NmrA-like" evidence="5">
    <location>
        <begin position="7"/>
        <end position="294"/>
    </location>
</feature>
<dbReference type="Gene3D" id="3.90.25.10">
    <property type="entry name" value="UDP-galactose 4-epimerase, domain 1"/>
    <property type="match status" value="1"/>
</dbReference>